<reference evidence="4" key="1">
    <citation type="submission" date="2016-03" db="EMBL/GenBank/DDBJ databases">
        <authorList>
            <person name="Devillers Hugo."/>
        </authorList>
    </citation>
    <scope>NUCLEOTIDE SEQUENCE [LARGE SCALE GENOMIC DNA]</scope>
</reference>
<organism evidence="3 4">
    <name type="scientific">Lachancea meyersii CBS 8951</name>
    <dbReference type="NCBI Taxonomy" id="1266667"/>
    <lineage>
        <taxon>Eukaryota</taxon>
        <taxon>Fungi</taxon>
        <taxon>Dikarya</taxon>
        <taxon>Ascomycota</taxon>
        <taxon>Saccharomycotina</taxon>
        <taxon>Saccharomycetes</taxon>
        <taxon>Saccharomycetales</taxon>
        <taxon>Saccharomycetaceae</taxon>
        <taxon>Lachancea</taxon>
    </lineage>
</organism>
<dbReference type="InterPro" id="IPR036020">
    <property type="entry name" value="WW_dom_sf"/>
</dbReference>
<dbReference type="AlphaFoldDB" id="A0A1G4KJ52"/>
<dbReference type="SMART" id="SM00441">
    <property type="entry name" value="FF"/>
    <property type="match status" value="1"/>
</dbReference>
<dbReference type="PROSITE" id="PS50020">
    <property type="entry name" value="WW_DOMAIN_2"/>
    <property type="match status" value="1"/>
</dbReference>
<evidence type="ECO:0000256" key="1">
    <source>
        <dbReference type="SAM" id="MobiDB-lite"/>
    </source>
</evidence>
<gene>
    <name evidence="3" type="ORF">LAME_0H19086G</name>
</gene>
<feature type="compositionally biased region" description="Low complexity" evidence="1">
    <location>
        <begin position="144"/>
        <end position="153"/>
    </location>
</feature>
<keyword evidence="4" id="KW-1185">Reference proteome</keyword>
<dbReference type="Proteomes" id="UP000191144">
    <property type="component" value="Chromosome H"/>
</dbReference>
<feature type="compositionally biased region" description="Basic and acidic residues" evidence="1">
    <location>
        <begin position="178"/>
        <end position="196"/>
    </location>
</feature>
<evidence type="ECO:0000313" key="4">
    <source>
        <dbReference type="Proteomes" id="UP000191144"/>
    </source>
</evidence>
<dbReference type="CDD" id="cd00201">
    <property type="entry name" value="WW"/>
    <property type="match status" value="1"/>
</dbReference>
<dbReference type="Gene3D" id="2.20.70.10">
    <property type="match status" value="1"/>
</dbReference>
<evidence type="ECO:0000259" key="2">
    <source>
        <dbReference type="PROSITE" id="PS50020"/>
    </source>
</evidence>
<dbReference type="Pfam" id="PF01846">
    <property type="entry name" value="FF"/>
    <property type="match status" value="1"/>
</dbReference>
<feature type="region of interest" description="Disordered" evidence="1">
    <location>
        <begin position="20"/>
        <end position="40"/>
    </location>
</feature>
<protein>
    <submittedName>
        <fullName evidence="3">LAME_0H19086g1_1</fullName>
    </submittedName>
</protein>
<feature type="domain" description="WW" evidence="2">
    <location>
        <begin position="1"/>
        <end position="32"/>
    </location>
</feature>
<accession>A0A1G4KJ52</accession>
<dbReference type="Gene3D" id="1.10.10.440">
    <property type="entry name" value="FF domain"/>
    <property type="match status" value="1"/>
</dbReference>
<proteinExistence type="predicted"/>
<dbReference type="InterPro" id="IPR001202">
    <property type="entry name" value="WW_dom"/>
</dbReference>
<evidence type="ECO:0000313" key="3">
    <source>
        <dbReference type="EMBL" id="SCV04519.1"/>
    </source>
</evidence>
<dbReference type="EMBL" id="LT598480">
    <property type="protein sequence ID" value="SCV04519.1"/>
    <property type="molecule type" value="Genomic_DNA"/>
</dbReference>
<dbReference type="OrthoDB" id="410044at2759"/>
<feature type="region of interest" description="Disordered" evidence="1">
    <location>
        <begin position="266"/>
        <end position="286"/>
    </location>
</feature>
<feature type="compositionally biased region" description="Acidic residues" evidence="1">
    <location>
        <begin position="269"/>
        <end position="281"/>
    </location>
</feature>
<name>A0A1G4KJ52_9SACH</name>
<dbReference type="SUPFAM" id="SSF81698">
    <property type="entry name" value="FF domain"/>
    <property type="match status" value="1"/>
</dbReference>
<dbReference type="InterPro" id="IPR002713">
    <property type="entry name" value="FF_domain"/>
</dbReference>
<dbReference type="SUPFAM" id="SSF51045">
    <property type="entry name" value="WW domain"/>
    <property type="match status" value="1"/>
</dbReference>
<sequence>MARLWREYKTPDGSKYYYNIESKQSTRERPSDFAEQELDGKKRKLQQTKVACSLDLANNSKLSICQDGSRRFKLGDSGTLQEEIGDEESLNILSQSDEQKLKRLVRSGKKKGEFDTQVHEEVLKHLETLTNPPEKAAEEKGQESDFPSSNSESSAEDHIVAGYSTSEEESDNEVQSLDEVHSESEAQTENELHKENFSSGSSSDLENKEIFTSMFPLYSLDPFSTWNMQSKKLQDDPRFYKVGKDSVREQYFEEWCTRQCNNSKSTDDYVNESELDSESEPDSDRLEPTKYHYLSHIVSKATIKPETLAKDIRAEQKTLFRQFKIKNSLDKKAQEAFISKILFYYKKLDHNQRVDVFEKLLDSKSRSIELGLRHTNKLKDMPLHGDLPEKPFAIETLLLELEDCIDIHGLNKSIQTEVQYYVLGIKPKTIAMKKCLQNYESKV</sequence>
<feature type="region of interest" description="Disordered" evidence="1">
    <location>
        <begin position="123"/>
        <end position="204"/>
    </location>
</feature>
<dbReference type="InterPro" id="IPR036517">
    <property type="entry name" value="FF_domain_sf"/>
</dbReference>
<dbReference type="Pfam" id="PF00397">
    <property type="entry name" value="WW"/>
    <property type="match status" value="1"/>
</dbReference>